<dbReference type="Proteomes" id="UP001177003">
    <property type="component" value="Chromosome 8"/>
</dbReference>
<dbReference type="GO" id="GO:0006508">
    <property type="term" value="P:proteolysis"/>
    <property type="evidence" value="ECO:0007669"/>
    <property type="project" value="UniProtKB-KW"/>
</dbReference>
<dbReference type="Pfam" id="PF02902">
    <property type="entry name" value="Peptidase_C48"/>
    <property type="match status" value="1"/>
</dbReference>
<evidence type="ECO:0000313" key="6">
    <source>
        <dbReference type="EMBL" id="CAI9298017.1"/>
    </source>
</evidence>
<keyword evidence="4" id="KW-0472">Membrane</keyword>
<keyword evidence="2" id="KW-0645">Protease</keyword>
<keyword evidence="3" id="KW-0378">Hydrolase</keyword>
<evidence type="ECO:0000256" key="1">
    <source>
        <dbReference type="ARBA" id="ARBA00005234"/>
    </source>
</evidence>
<gene>
    <name evidence="6" type="ORF">LSALG_LOCUS36798</name>
</gene>
<feature type="domain" description="Ubiquitin-like protease family profile" evidence="5">
    <location>
        <begin position="5"/>
        <end position="132"/>
    </location>
</feature>
<dbReference type="EMBL" id="OX465084">
    <property type="protein sequence ID" value="CAI9298017.1"/>
    <property type="molecule type" value="Genomic_DNA"/>
</dbReference>
<comment type="similarity">
    <text evidence="1">Belongs to the peptidase C48 family.</text>
</comment>
<sequence>MYDKRVNEDIRYKEFEMMVKSSIEDLSNDPQLKNVDLIFFPIVDGNYYLICFSILIIDQRRLVGIVKSVYGNRPRVLKRFLCRFLNNVCKKKVKTLMTRNVVVLKMKCQLYNHSNDGGIYLMRHMESFMGDQTSK</sequence>
<dbReference type="GO" id="GO:0008234">
    <property type="term" value="F:cysteine-type peptidase activity"/>
    <property type="evidence" value="ECO:0007669"/>
    <property type="project" value="InterPro"/>
</dbReference>
<name>A0AA36EJI2_LACSI</name>
<evidence type="ECO:0000313" key="7">
    <source>
        <dbReference type="Proteomes" id="UP001177003"/>
    </source>
</evidence>
<protein>
    <recommendedName>
        <fullName evidence="5">Ubiquitin-like protease family profile domain-containing protein</fullName>
    </recommendedName>
</protein>
<evidence type="ECO:0000256" key="2">
    <source>
        <dbReference type="ARBA" id="ARBA00022670"/>
    </source>
</evidence>
<dbReference type="AlphaFoldDB" id="A0AA36EJI2"/>
<feature type="transmembrane region" description="Helical" evidence="4">
    <location>
        <begin position="37"/>
        <end position="57"/>
    </location>
</feature>
<dbReference type="InterPro" id="IPR038765">
    <property type="entry name" value="Papain-like_cys_pep_sf"/>
</dbReference>
<keyword evidence="4" id="KW-0812">Transmembrane</keyword>
<evidence type="ECO:0000259" key="5">
    <source>
        <dbReference type="Pfam" id="PF02902"/>
    </source>
</evidence>
<accession>A0AA36EJI2</accession>
<dbReference type="Gene3D" id="3.40.395.10">
    <property type="entry name" value="Adenoviral Proteinase, Chain A"/>
    <property type="match status" value="1"/>
</dbReference>
<reference evidence="6" key="1">
    <citation type="submission" date="2023-04" db="EMBL/GenBank/DDBJ databases">
        <authorList>
            <person name="Vijverberg K."/>
            <person name="Xiong W."/>
            <person name="Schranz E."/>
        </authorList>
    </citation>
    <scope>NUCLEOTIDE SEQUENCE</scope>
</reference>
<keyword evidence="7" id="KW-1185">Reference proteome</keyword>
<organism evidence="6 7">
    <name type="scientific">Lactuca saligna</name>
    <name type="common">Willowleaf lettuce</name>
    <dbReference type="NCBI Taxonomy" id="75948"/>
    <lineage>
        <taxon>Eukaryota</taxon>
        <taxon>Viridiplantae</taxon>
        <taxon>Streptophyta</taxon>
        <taxon>Embryophyta</taxon>
        <taxon>Tracheophyta</taxon>
        <taxon>Spermatophyta</taxon>
        <taxon>Magnoliopsida</taxon>
        <taxon>eudicotyledons</taxon>
        <taxon>Gunneridae</taxon>
        <taxon>Pentapetalae</taxon>
        <taxon>asterids</taxon>
        <taxon>campanulids</taxon>
        <taxon>Asterales</taxon>
        <taxon>Asteraceae</taxon>
        <taxon>Cichorioideae</taxon>
        <taxon>Cichorieae</taxon>
        <taxon>Lactucinae</taxon>
        <taxon>Lactuca</taxon>
    </lineage>
</organism>
<dbReference type="SUPFAM" id="SSF54001">
    <property type="entry name" value="Cysteine proteinases"/>
    <property type="match status" value="1"/>
</dbReference>
<keyword evidence="4" id="KW-1133">Transmembrane helix</keyword>
<dbReference type="InterPro" id="IPR003653">
    <property type="entry name" value="Peptidase_C48_C"/>
</dbReference>
<evidence type="ECO:0000256" key="4">
    <source>
        <dbReference type="SAM" id="Phobius"/>
    </source>
</evidence>
<evidence type="ECO:0000256" key="3">
    <source>
        <dbReference type="ARBA" id="ARBA00022801"/>
    </source>
</evidence>
<proteinExistence type="inferred from homology"/>